<dbReference type="GO" id="GO:0005886">
    <property type="term" value="C:plasma membrane"/>
    <property type="evidence" value="ECO:0007669"/>
    <property type="project" value="UniProtKB-SubCell"/>
</dbReference>
<evidence type="ECO:0000259" key="7">
    <source>
        <dbReference type="Pfam" id="PF02687"/>
    </source>
</evidence>
<evidence type="ECO:0000256" key="5">
    <source>
        <dbReference type="ARBA" id="ARBA00023136"/>
    </source>
</evidence>
<keyword evidence="9" id="KW-1185">Reference proteome</keyword>
<feature type="transmembrane region" description="Helical" evidence="6">
    <location>
        <begin position="342"/>
        <end position="359"/>
    </location>
</feature>
<dbReference type="STRING" id="1121316.SAMN02745207_04092"/>
<keyword evidence="5 6" id="KW-0472">Membrane</keyword>
<feature type="transmembrane region" description="Helical" evidence="6">
    <location>
        <begin position="296"/>
        <end position="322"/>
    </location>
</feature>
<accession>A0A1M5Y0I2</accession>
<evidence type="ECO:0000313" key="8">
    <source>
        <dbReference type="EMBL" id="SHI05571.1"/>
    </source>
</evidence>
<dbReference type="PANTHER" id="PTHR30287">
    <property type="entry name" value="MEMBRANE COMPONENT OF PREDICTED ABC SUPERFAMILY METABOLITE UPTAKE TRANSPORTER"/>
    <property type="match status" value="1"/>
</dbReference>
<organism evidence="8 9">
    <name type="scientific">Clostridium grantii DSM 8605</name>
    <dbReference type="NCBI Taxonomy" id="1121316"/>
    <lineage>
        <taxon>Bacteria</taxon>
        <taxon>Bacillati</taxon>
        <taxon>Bacillota</taxon>
        <taxon>Clostridia</taxon>
        <taxon>Eubacteriales</taxon>
        <taxon>Clostridiaceae</taxon>
        <taxon>Clostridium</taxon>
    </lineage>
</organism>
<feature type="domain" description="ABC3 transporter permease C-terminal" evidence="7">
    <location>
        <begin position="207"/>
        <end position="324"/>
    </location>
</feature>
<dbReference type="EMBL" id="FQXM01000046">
    <property type="protein sequence ID" value="SHI05571.1"/>
    <property type="molecule type" value="Genomic_DNA"/>
</dbReference>
<evidence type="ECO:0000256" key="2">
    <source>
        <dbReference type="ARBA" id="ARBA00022475"/>
    </source>
</evidence>
<evidence type="ECO:0000313" key="9">
    <source>
        <dbReference type="Proteomes" id="UP000184447"/>
    </source>
</evidence>
<evidence type="ECO:0000256" key="6">
    <source>
        <dbReference type="SAM" id="Phobius"/>
    </source>
</evidence>
<feature type="transmembrane region" description="Helical" evidence="6">
    <location>
        <begin position="251"/>
        <end position="284"/>
    </location>
</feature>
<comment type="subcellular location">
    <subcellularLocation>
        <location evidence="1">Cell membrane</location>
        <topology evidence="1">Multi-pass membrane protein</topology>
    </subcellularLocation>
</comment>
<gene>
    <name evidence="8" type="ORF">SAMN02745207_04092</name>
</gene>
<feature type="transmembrane region" description="Helical" evidence="6">
    <location>
        <begin position="200"/>
        <end position="224"/>
    </location>
</feature>
<feature type="transmembrane region" description="Helical" evidence="6">
    <location>
        <begin position="371"/>
        <end position="392"/>
    </location>
</feature>
<dbReference type="InterPro" id="IPR003838">
    <property type="entry name" value="ABC3_permease_C"/>
</dbReference>
<protein>
    <submittedName>
        <fullName evidence="8">FtsX-like permease family protein</fullName>
    </submittedName>
</protein>
<keyword evidence="3 6" id="KW-0812">Transmembrane</keyword>
<feature type="transmembrane region" description="Helical" evidence="6">
    <location>
        <begin position="642"/>
        <end position="662"/>
    </location>
</feature>
<dbReference type="PANTHER" id="PTHR30287:SF2">
    <property type="entry name" value="BLL1001 PROTEIN"/>
    <property type="match status" value="1"/>
</dbReference>
<feature type="domain" description="ABC3 transporter permease C-terminal" evidence="7">
    <location>
        <begin position="645"/>
        <end position="762"/>
    </location>
</feature>
<feature type="transmembrane region" description="Helical" evidence="6">
    <location>
        <begin position="732"/>
        <end position="753"/>
    </location>
</feature>
<proteinExistence type="predicted"/>
<dbReference type="AlphaFoldDB" id="A0A1M5Y0I2"/>
<sequence>MNALPLLKIALQNDMRNAAYGNDFVVSAQENALFSLDEIRTEGKVAGILNYYGIINDKEEKKCDIVGADYSIVEEVFDIQLESGEDLGMSTDGVVITKWFADKMNLNQGDKLHVVINQKEYSFIISAIAFNKGLFKDNTYLIMIKKSELDSILGTSESDVNRAYIYECDANTSTKDIELLNNLQITKVVDEEFINSEISMYGIMMVFILIFVFFIAFYIIYNIYNTFVIERGKYIGTLRSCGATKRKIRNVFVAANTVITIISGFIGVLLAGITICAFACKVMSINYIKTEFPSMVMAFGITMLFSLILGSISIIIPLNNILKFSERALLNGEIERNRKKKIIIPALSFVLTCFFWIFTSFKSTGSLFTEFVIFIIFIATSILSIRFIIFLMDKLLGKTIGKGAFLIALKNVIHNIYVRKNITIIAILTILMILVGNLSYSILKGLANFYNNYKCNAYFDTSVSFNDDELNQLSKIEGLNEYFPNISKRMVINNTDEVSCFIENEPEKLSEEFLEFNIQWKDFDKEKFSKGKYCIITDIFSKRHNLNVGEYINISRHGVEAQYCIAAISYTIMQKGKFIFISEYDLPFKDCTNYNFILVDCKDISGFYDKLQITFPDRKIYFTSVEDKIKEDKENSKGLSTMFFAFSIFVVLIGIQGIYNNFKLGYINRKKEFAIMISNGYRLQDLFLILFMETVICSLLGGIISIIYMFFYRKEISNIMFLMDLPVPLLNNIWIILIPILLCIAASLVSIFITCRQLKKIEKNIINVLKI</sequence>
<reference evidence="8 9" key="1">
    <citation type="submission" date="2016-11" db="EMBL/GenBank/DDBJ databases">
        <authorList>
            <person name="Jaros S."/>
            <person name="Januszkiewicz K."/>
            <person name="Wedrychowicz H."/>
        </authorList>
    </citation>
    <scope>NUCLEOTIDE SEQUENCE [LARGE SCALE GENOMIC DNA]</scope>
    <source>
        <strain evidence="8 9">DSM 8605</strain>
    </source>
</reference>
<evidence type="ECO:0000256" key="4">
    <source>
        <dbReference type="ARBA" id="ARBA00022989"/>
    </source>
</evidence>
<dbReference type="InterPro" id="IPR038766">
    <property type="entry name" value="Membrane_comp_ABC_pdt"/>
</dbReference>
<keyword evidence="2" id="KW-1003">Cell membrane</keyword>
<keyword evidence="4 6" id="KW-1133">Transmembrane helix</keyword>
<dbReference type="Pfam" id="PF02687">
    <property type="entry name" value="FtsX"/>
    <property type="match status" value="2"/>
</dbReference>
<dbReference type="RefSeq" id="WP_073340887.1">
    <property type="nucleotide sequence ID" value="NZ_FQXM01000046.1"/>
</dbReference>
<dbReference type="OrthoDB" id="1711021at2"/>
<evidence type="ECO:0000256" key="1">
    <source>
        <dbReference type="ARBA" id="ARBA00004651"/>
    </source>
</evidence>
<feature type="transmembrane region" description="Helical" evidence="6">
    <location>
        <begin position="686"/>
        <end position="712"/>
    </location>
</feature>
<dbReference type="Proteomes" id="UP000184447">
    <property type="component" value="Unassembled WGS sequence"/>
</dbReference>
<evidence type="ECO:0000256" key="3">
    <source>
        <dbReference type="ARBA" id="ARBA00022692"/>
    </source>
</evidence>
<name>A0A1M5Y0I2_9CLOT</name>
<feature type="transmembrane region" description="Helical" evidence="6">
    <location>
        <begin position="422"/>
        <end position="443"/>
    </location>
</feature>